<dbReference type="EMBL" id="CAJZBQ010000057">
    <property type="protein sequence ID" value="CAG9334115.1"/>
    <property type="molecule type" value="Genomic_DNA"/>
</dbReference>
<feature type="region of interest" description="Disordered" evidence="1">
    <location>
        <begin position="54"/>
        <end position="81"/>
    </location>
</feature>
<gene>
    <name evidence="2" type="ORF">BSTOLATCC_MIC59914</name>
</gene>
<sequence>MEILKSKSSQVPRVRVQMLPSKENIKIGSLNLSQLIGVIEKREELMTPTFKPKFIMKHGPKSQRISRNLAGPPKADEKTQQLIDVRRAYFRSLSNTNRS</sequence>
<dbReference type="AlphaFoldDB" id="A0AAU9K2S2"/>
<name>A0AAU9K2S2_9CILI</name>
<proteinExistence type="predicted"/>
<evidence type="ECO:0000313" key="2">
    <source>
        <dbReference type="EMBL" id="CAG9334115.1"/>
    </source>
</evidence>
<dbReference type="Proteomes" id="UP001162131">
    <property type="component" value="Unassembled WGS sequence"/>
</dbReference>
<reference evidence="2" key="1">
    <citation type="submission" date="2021-09" db="EMBL/GenBank/DDBJ databases">
        <authorList>
            <consortium name="AG Swart"/>
            <person name="Singh M."/>
            <person name="Singh A."/>
            <person name="Seah K."/>
            <person name="Emmerich C."/>
        </authorList>
    </citation>
    <scope>NUCLEOTIDE SEQUENCE</scope>
    <source>
        <strain evidence="2">ATCC30299</strain>
    </source>
</reference>
<comment type="caution">
    <text evidence="2">The sequence shown here is derived from an EMBL/GenBank/DDBJ whole genome shotgun (WGS) entry which is preliminary data.</text>
</comment>
<evidence type="ECO:0000313" key="3">
    <source>
        <dbReference type="Proteomes" id="UP001162131"/>
    </source>
</evidence>
<accession>A0AAU9K2S2</accession>
<keyword evidence="3" id="KW-1185">Reference proteome</keyword>
<protein>
    <submittedName>
        <fullName evidence="2">Uncharacterized protein</fullName>
    </submittedName>
</protein>
<organism evidence="2 3">
    <name type="scientific">Blepharisma stoltei</name>
    <dbReference type="NCBI Taxonomy" id="1481888"/>
    <lineage>
        <taxon>Eukaryota</taxon>
        <taxon>Sar</taxon>
        <taxon>Alveolata</taxon>
        <taxon>Ciliophora</taxon>
        <taxon>Postciliodesmatophora</taxon>
        <taxon>Heterotrichea</taxon>
        <taxon>Heterotrichida</taxon>
        <taxon>Blepharismidae</taxon>
        <taxon>Blepharisma</taxon>
    </lineage>
</organism>
<evidence type="ECO:0000256" key="1">
    <source>
        <dbReference type="SAM" id="MobiDB-lite"/>
    </source>
</evidence>